<evidence type="ECO:0000259" key="2">
    <source>
        <dbReference type="Pfam" id="PF07811"/>
    </source>
</evidence>
<keyword evidence="1" id="KW-1133">Transmembrane helix</keyword>
<feature type="domain" description="TadE-like" evidence="2">
    <location>
        <begin position="14"/>
        <end position="56"/>
    </location>
</feature>
<proteinExistence type="predicted"/>
<keyword evidence="4" id="KW-1185">Reference proteome</keyword>
<evidence type="ECO:0000256" key="1">
    <source>
        <dbReference type="SAM" id="Phobius"/>
    </source>
</evidence>
<dbReference type="Pfam" id="PF07811">
    <property type="entry name" value="TadE"/>
    <property type="match status" value="1"/>
</dbReference>
<feature type="transmembrane region" description="Helical" evidence="1">
    <location>
        <begin position="20"/>
        <end position="42"/>
    </location>
</feature>
<dbReference type="Proteomes" id="UP000444401">
    <property type="component" value="Unassembled WGS sequence"/>
</dbReference>
<evidence type="ECO:0000313" key="3">
    <source>
        <dbReference type="EMBL" id="MXO68173.1"/>
    </source>
</evidence>
<evidence type="ECO:0000313" key="4">
    <source>
        <dbReference type="Proteomes" id="UP000444401"/>
    </source>
</evidence>
<dbReference type="InterPro" id="IPR012495">
    <property type="entry name" value="TadE-like_dom"/>
</dbReference>
<name>A0ABW9UWJ4_9SPHN</name>
<keyword evidence="1" id="KW-0812">Transmembrane</keyword>
<protein>
    <submittedName>
        <fullName evidence="3">Pilus assembly protein</fullName>
    </submittedName>
</protein>
<accession>A0ABW9UWJ4</accession>
<comment type="caution">
    <text evidence="3">The sequence shown here is derived from an EMBL/GenBank/DDBJ whole genome shotgun (WGS) entry which is preliminary data.</text>
</comment>
<keyword evidence="1" id="KW-0472">Membrane</keyword>
<reference evidence="3 4" key="1">
    <citation type="submission" date="2019-12" db="EMBL/GenBank/DDBJ databases">
        <title>Genomic-based taxomic classification of the family Erythrobacteraceae.</title>
        <authorList>
            <person name="Xu L."/>
        </authorList>
    </citation>
    <scope>NUCLEOTIDE SEQUENCE [LARGE SCALE GENOMIC DNA]</scope>
    <source>
        <strain evidence="3 4">H32</strain>
    </source>
</reference>
<sequence length="199" mass="22176">MRAAFARLRRDREGVTIIEFAIVAPVLLVFIFGILDLGHGLYMQSVLQGTVQNAGRDAGLESGRVGQAAIDADVRERIKAVMPYLDDDDIAIERQNYETFSDVDVPEDFDDMNGSGAYDDNECFTDRNNNGQWDPDVGADGLGGADDVVQYEVTVTYDRLLPFWRMLDLPHRGVAQATTVMRNQPFGQQATRRSVRICP</sequence>
<organism evidence="3 4">
    <name type="scientific">Pelagerythrobacter marinus</name>
    <dbReference type="NCBI Taxonomy" id="538382"/>
    <lineage>
        <taxon>Bacteria</taxon>
        <taxon>Pseudomonadati</taxon>
        <taxon>Pseudomonadota</taxon>
        <taxon>Alphaproteobacteria</taxon>
        <taxon>Sphingomonadales</taxon>
        <taxon>Erythrobacteraceae</taxon>
        <taxon>Pelagerythrobacter</taxon>
    </lineage>
</organism>
<gene>
    <name evidence="3" type="ORF">GRI72_04955</name>
</gene>
<dbReference type="EMBL" id="WTYO01000002">
    <property type="protein sequence ID" value="MXO68173.1"/>
    <property type="molecule type" value="Genomic_DNA"/>
</dbReference>
<dbReference type="RefSeq" id="WP_160732827.1">
    <property type="nucleotide sequence ID" value="NZ_WTYO01000002.1"/>
</dbReference>